<accession>A0ACC2PNE9</accession>
<reference evidence="1" key="1">
    <citation type="submission" date="2023-04" db="EMBL/GenBank/DDBJ databases">
        <title>A chromosome-level genome assembly of the parasitoid wasp Eretmocerus hayati.</title>
        <authorList>
            <person name="Zhong Y."/>
            <person name="Liu S."/>
            <person name="Liu Y."/>
        </authorList>
    </citation>
    <scope>NUCLEOTIDE SEQUENCE</scope>
    <source>
        <strain evidence="1">ZJU_SS_LIU_2023</strain>
    </source>
</reference>
<gene>
    <name evidence="1" type="ORF">QAD02_020333</name>
</gene>
<name>A0ACC2PNE9_9HYME</name>
<keyword evidence="2" id="KW-1185">Reference proteome</keyword>
<evidence type="ECO:0000313" key="1">
    <source>
        <dbReference type="EMBL" id="KAJ8684541.1"/>
    </source>
</evidence>
<dbReference type="Proteomes" id="UP001239111">
    <property type="component" value="Chromosome 1"/>
</dbReference>
<organism evidence="1 2">
    <name type="scientific">Eretmocerus hayati</name>
    <dbReference type="NCBI Taxonomy" id="131215"/>
    <lineage>
        <taxon>Eukaryota</taxon>
        <taxon>Metazoa</taxon>
        <taxon>Ecdysozoa</taxon>
        <taxon>Arthropoda</taxon>
        <taxon>Hexapoda</taxon>
        <taxon>Insecta</taxon>
        <taxon>Pterygota</taxon>
        <taxon>Neoptera</taxon>
        <taxon>Endopterygota</taxon>
        <taxon>Hymenoptera</taxon>
        <taxon>Apocrita</taxon>
        <taxon>Proctotrupomorpha</taxon>
        <taxon>Chalcidoidea</taxon>
        <taxon>Aphelinidae</taxon>
        <taxon>Aphelininae</taxon>
        <taxon>Eretmocerus</taxon>
    </lineage>
</organism>
<comment type="caution">
    <text evidence="1">The sequence shown here is derived from an EMBL/GenBank/DDBJ whole genome shotgun (WGS) entry which is preliminary data.</text>
</comment>
<protein>
    <submittedName>
        <fullName evidence="1">Uncharacterized protein</fullName>
    </submittedName>
</protein>
<proteinExistence type="predicted"/>
<sequence>MQIESDLWEHRLVPRVSQQQRERRHRYEERDSESDSSSCHSPSPKRDPRDLKSKSRQNSLLEIDASDCYRDEERISDKDTATKEITRREGSSRRNRNDDFSLMNKR</sequence>
<evidence type="ECO:0000313" key="2">
    <source>
        <dbReference type="Proteomes" id="UP001239111"/>
    </source>
</evidence>
<dbReference type="EMBL" id="CM056741">
    <property type="protein sequence ID" value="KAJ8684541.1"/>
    <property type="molecule type" value="Genomic_DNA"/>
</dbReference>